<dbReference type="EMBL" id="HACG01003763">
    <property type="protein sequence ID" value="CEK50628.1"/>
    <property type="molecule type" value="Transcribed_RNA"/>
</dbReference>
<reference evidence="1" key="1">
    <citation type="submission" date="2014-12" db="EMBL/GenBank/DDBJ databases">
        <title>Insight into the proteome of Arion vulgaris.</title>
        <authorList>
            <person name="Aradska J."/>
            <person name="Bulat T."/>
            <person name="Smidak R."/>
            <person name="Sarate P."/>
            <person name="Gangsoo J."/>
            <person name="Sialana F."/>
            <person name="Bilban M."/>
            <person name="Lubec G."/>
        </authorList>
    </citation>
    <scope>NUCLEOTIDE SEQUENCE</scope>
    <source>
        <tissue evidence="1">Skin</tissue>
    </source>
</reference>
<dbReference type="AlphaFoldDB" id="A0A0B6Y3F1"/>
<protein>
    <submittedName>
        <fullName evidence="1">Uncharacterized protein</fullName>
    </submittedName>
</protein>
<proteinExistence type="predicted"/>
<evidence type="ECO:0000313" key="1">
    <source>
        <dbReference type="EMBL" id="CEK50628.1"/>
    </source>
</evidence>
<accession>A0A0B6Y3F1</accession>
<organism evidence="1">
    <name type="scientific">Arion vulgaris</name>
    <dbReference type="NCBI Taxonomy" id="1028688"/>
    <lineage>
        <taxon>Eukaryota</taxon>
        <taxon>Metazoa</taxon>
        <taxon>Spiralia</taxon>
        <taxon>Lophotrochozoa</taxon>
        <taxon>Mollusca</taxon>
        <taxon>Gastropoda</taxon>
        <taxon>Heterobranchia</taxon>
        <taxon>Euthyneura</taxon>
        <taxon>Panpulmonata</taxon>
        <taxon>Eupulmonata</taxon>
        <taxon>Stylommatophora</taxon>
        <taxon>Helicina</taxon>
        <taxon>Arionoidea</taxon>
        <taxon>Arionidae</taxon>
        <taxon>Arion</taxon>
    </lineage>
</organism>
<sequence>MSSMVYIALKPQTKHAKILQTVLHSSEEDRNQGFDRKVFIEFSLRKKESVTVNK</sequence>
<name>A0A0B6Y3F1_9EUPU</name>
<gene>
    <name evidence="1" type="primary">ORF11286</name>
</gene>